<dbReference type="AlphaFoldDB" id="A0A5D0MDJ8"/>
<comment type="caution">
    <text evidence="1">The sequence shown here is derived from an EMBL/GenBank/DDBJ whole genome shotgun (WGS) entry which is preliminary data.</text>
</comment>
<dbReference type="EMBL" id="VSIX01000026">
    <property type="protein sequence ID" value="TYB31844.1"/>
    <property type="molecule type" value="Genomic_DNA"/>
</dbReference>
<dbReference type="Pfam" id="PF05258">
    <property type="entry name" value="DciA"/>
    <property type="match status" value="1"/>
</dbReference>
<dbReference type="PANTHER" id="PTHR36456:SF1">
    <property type="entry name" value="UPF0232 PROTEIN SCO3875"/>
    <property type="match status" value="1"/>
</dbReference>
<gene>
    <name evidence="1" type="ORF">FXF47_01870</name>
</gene>
<organism evidence="1 2">
    <name type="scientific">Candidatus Mcinerneyibacterium aminivorans</name>
    <dbReference type="NCBI Taxonomy" id="2703815"/>
    <lineage>
        <taxon>Bacteria</taxon>
        <taxon>Candidatus Macinerneyibacteriota</taxon>
        <taxon>Candidatus Mcinerneyibacteria</taxon>
        <taxon>Candidatus Mcinerneyibacteriales</taxon>
        <taxon>Candidatus Mcinerneyibacteriaceae</taxon>
        <taxon>Candidatus Mcinerneyibacterium</taxon>
    </lineage>
</organism>
<sequence>MDNLGKIIKKVINKDFNNQITKLKENWNKIVDSDVAMNTEPTILRKKRLNVKCSSSVWIQEMMLRKEGLITKINDYFEDEVVKEIYFKQ</sequence>
<dbReference type="InterPro" id="IPR007922">
    <property type="entry name" value="DciA-like"/>
</dbReference>
<dbReference type="PANTHER" id="PTHR36456">
    <property type="entry name" value="UPF0232 PROTEIN SCO3875"/>
    <property type="match status" value="1"/>
</dbReference>
<evidence type="ECO:0000313" key="2">
    <source>
        <dbReference type="Proteomes" id="UP000324143"/>
    </source>
</evidence>
<accession>A0A5D0MDJ8</accession>
<dbReference type="Proteomes" id="UP000324143">
    <property type="component" value="Unassembled WGS sequence"/>
</dbReference>
<protein>
    <submittedName>
        <fullName evidence="1">DUF721 domain-containing protein</fullName>
    </submittedName>
</protein>
<keyword evidence="2" id="KW-1185">Reference proteome</keyword>
<name>A0A5D0MDJ8_9BACT</name>
<evidence type="ECO:0000313" key="1">
    <source>
        <dbReference type="EMBL" id="TYB31844.1"/>
    </source>
</evidence>
<proteinExistence type="predicted"/>
<reference evidence="1" key="1">
    <citation type="submission" date="2019-08" db="EMBL/GenBank/DDBJ databases">
        <title>Genomic characterization of a novel candidate phylum (ARYD3) from a high temperature, high salinity tertiary oil reservoir in north central Oklahoma, USA.</title>
        <authorList>
            <person name="Youssef N.H."/>
            <person name="Yadav A."/>
            <person name="Elshahed M.S."/>
        </authorList>
    </citation>
    <scope>NUCLEOTIDE SEQUENCE [LARGE SCALE GENOMIC DNA]</scope>
    <source>
        <strain evidence="1">ARYD3</strain>
    </source>
</reference>